<evidence type="ECO:0000313" key="1">
    <source>
        <dbReference type="EMBL" id="KAJ1938594.1"/>
    </source>
</evidence>
<dbReference type="EMBL" id="JANBPW010003116">
    <property type="protein sequence ID" value="KAJ1938594.1"/>
    <property type="molecule type" value="Genomic_DNA"/>
</dbReference>
<name>A0ACC1J5U8_9FUNG</name>
<dbReference type="Proteomes" id="UP001150603">
    <property type="component" value="Unassembled WGS sequence"/>
</dbReference>
<gene>
    <name evidence="1" type="ORF">FBU59_004391</name>
</gene>
<protein>
    <submittedName>
        <fullName evidence="1">Uncharacterized protein</fullName>
    </submittedName>
</protein>
<comment type="caution">
    <text evidence="1">The sequence shown here is derived from an EMBL/GenBank/DDBJ whole genome shotgun (WGS) entry which is preliminary data.</text>
</comment>
<evidence type="ECO:0000313" key="2">
    <source>
        <dbReference type="Proteomes" id="UP001150603"/>
    </source>
</evidence>
<reference evidence="1" key="1">
    <citation type="submission" date="2022-07" db="EMBL/GenBank/DDBJ databases">
        <title>Phylogenomic reconstructions and comparative analyses of Kickxellomycotina fungi.</title>
        <authorList>
            <person name="Reynolds N.K."/>
            <person name="Stajich J.E."/>
            <person name="Barry K."/>
            <person name="Grigoriev I.V."/>
            <person name="Crous P."/>
            <person name="Smith M.E."/>
        </authorList>
    </citation>
    <scope>NUCLEOTIDE SEQUENCE</scope>
    <source>
        <strain evidence="1">NRRL 5244</strain>
    </source>
</reference>
<keyword evidence="2" id="KW-1185">Reference proteome</keyword>
<sequence>MFRVHAARQASVAFASSMRMVSHRQMSTKPVYVTFSQLDGSHVLATITMNSPKANTFDYSSFAALSDALAEVEAAPNVRGLVLQSDLDNIFSAGFNFPIFHNISQAEFLRLWVLGKQIYRRIHAMPVPSIAAVNGHALGMGCVFALAFQSRFMVAGKSTIGLNEVAVGMSVPEWLAARYRDLTSARTAEQMLPLGRTLNAQQAKEVGLVDEVFESKEQMQNAIVEQIAAAAKFQPQAQADTYRSLRSAHLRLFDESFEADNAWCWAMVSNPATQQGLAEALSRLKSKSKK</sequence>
<proteinExistence type="predicted"/>
<accession>A0ACC1J5U8</accession>
<organism evidence="1 2">
    <name type="scientific">Linderina macrospora</name>
    <dbReference type="NCBI Taxonomy" id="4868"/>
    <lineage>
        <taxon>Eukaryota</taxon>
        <taxon>Fungi</taxon>
        <taxon>Fungi incertae sedis</taxon>
        <taxon>Zoopagomycota</taxon>
        <taxon>Kickxellomycotina</taxon>
        <taxon>Kickxellomycetes</taxon>
        <taxon>Kickxellales</taxon>
        <taxon>Kickxellaceae</taxon>
        <taxon>Linderina</taxon>
    </lineage>
</organism>